<evidence type="ECO:0000313" key="2">
    <source>
        <dbReference type="Proteomes" id="UP000325161"/>
    </source>
</evidence>
<accession>A0A5C0B3Z4</accession>
<proteinExistence type="predicted"/>
<dbReference type="KEGG" id="pacr:FXN63_26280"/>
<dbReference type="AlphaFoldDB" id="A0A5C0B3Z4"/>
<sequence length="125" mass="13607">MAKDIVGMEFDWFAVDKDGNVALFATAGAGPVPEQVFASLAQHDELAEHIPVAGWGSSQVWNSFAQAGLFAYDWRDAIKAYVRVAEPTQQLGSSLAERLRASSLPRLAVSFPLEHEVRLPVEPIA</sequence>
<name>A0A5C0B3Z4_9BURK</name>
<dbReference type="OrthoDB" id="7192539at2"/>
<organism evidence="1 2">
    <name type="scientific">Pigmentiphaga aceris</name>
    <dbReference type="NCBI Taxonomy" id="1940612"/>
    <lineage>
        <taxon>Bacteria</taxon>
        <taxon>Pseudomonadati</taxon>
        <taxon>Pseudomonadota</taxon>
        <taxon>Betaproteobacteria</taxon>
        <taxon>Burkholderiales</taxon>
        <taxon>Alcaligenaceae</taxon>
        <taxon>Pigmentiphaga</taxon>
    </lineage>
</organism>
<gene>
    <name evidence="1" type="ORF">FXN63_26280</name>
</gene>
<protein>
    <submittedName>
        <fullName evidence="1">Uncharacterized protein</fullName>
    </submittedName>
</protein>
<dbReference type="RefSeq" id="WP_148818619.1">
    <property type="nucleotide sequence ID" value="NZ_CP043046.1"/>
</dbReference>
<evidence type="ECO:0000313" key="1">
    <source>
        <dbReference type="EMBL" id="QEI08965.1"/>
    </source>
</evidence>
<keyword evidence="2" id="KW-1185">Reference proteome</keyword>
<dbReference type="Proteomes" id="UP000325161">
    <property type="component" value="Chromosome"/>
</dbReference>
<reference evidence="1 2" key="1">
    <citation type="submission" date="2019-08" db="EMBL/GenBank/DDBJ databases">
        <title>Amphibian skin-associated Pigmentiphaga: genome sequence and occurrence across geography and hosts.</title>
        <authorList>
            <person name="Bletz M.C."/>
            <person name="Bunk B."/>
            <person name="Sproeer C."/>
            <person name="Biwer P."/>
            <person name="Reiter S."/>
            <person name="Rabemananjara F.C.E."/>
            <person name="Schulz S."/>
            <person name="Overmann J."/>
            <person name="Vences M."/>
        </authorList>
    </citation>
    <scope>NUCLEOTIDE SEQUENCE [LARGE SCALE GENOMIC DNA]</scope>
    <source>
        <strain evidence="1 2">Mada1488</strain>
    </source>
</reference>
<dbReference type="EMBL" id="CP043046">
    <property type="protein sequence ID" value="QEI08965.1"/>
    <property type="molecule type" value="Genomic_DNA"/>
</dbReference>